<reference evidence="1 2" key="1">
    <citation type="submission" date="2024-09" db="EMBL/GenBank/DDBJ databases">
        <title>Chromosome-scale assembly of Riccia sorocarpa.</title>
        <authorList>
            <person name="Paukszto L."/>
        </authorList>
    </citation>
    <scope>NUCLEOTIDE SEQUENCE [LARGE SCALE GENOMIC DNA]</scope>
    <source>
        <strain evidence="1">LP-2024</strain>
        <tissue evidence="1">Aerial parts of the thallus</tissue>
    </source>
</reference>
<accession>A0ABD3HBR3</accession>
<sequence length="170" mass="19322">MPAFLLEDKSRKLKKARKTSEAKVKVETTSMATALTLEVNQTGETECSSLSPTLEGVLEKLATTWKKEVFKAIYPLSPGSTWMDEGQTSIVAKNTLVWKEKYVKLMDQVIQLHRQLMELKMLPAWLNSKLFWKLINGVEVPDVKLAEGLAKIFKEHLTEFGVWTHSQRTA</sequence>
<dbReference type="Proteomes" id="UP001633002">
    <property type="component" value="Unassembled WGS sequence"/>
</dbReference>
<evidence type="ECO:0000313" key="2">
    <source>
        <dbReference type="Proteomes" id="UP001633002"/>
    </source>
</evidence>
<name>A0ABD3HBR3_9MARC</name>
<gene>
    <name evidence="1" type="ORF">R1sor_015262</name>
</gene>
<protein>
    <submittedName>
        <fullName evidence="1">Uncharacterized protein</fullName>
    </submittedName>
</protein>
<dbReference type="EMBL" id="JBJQOH010000004">
    <property type="protein sequence ID" value="KAL3688953.1"/>
    <property type="molecule type" value="Genomic_DNA"/>
</dbReference>
<evidence type="ECO:0000313" key="1">
    <source>
        <dbReference type="EMBL" id="KAL3688953.1"/>
    </source>
</evidence>
<keyword evidence="2" id="KW-1185">Reference proteome</keyword>
<proteinExistence type="predicted"/>
<comment type="caution">
    <text evidence="1">The sequence shown here is derived from an EMBL/GenBank/DDBJ whole genome shotgun (WGS) entry which is preliminary data.</text>
</comment>
<organism evidence="1 2">
    <name type="scientific">Riccia sorocarpa</name>
    <dbReference type="NCBI Taxonomy" id="122646"/>
    <lineage>
        <taxon>Eukaryota</taxon>
        <taxon>Viridiplantae</taxon>
        <taxon>Streptophyta</taxon>
        <taxon>Embryophyta</taxon>
        <taxon>Marchantiophyta</taxon>
        <taxon>Marchantiopsida</taxon>
        <taxon>Marchantiidae</taxon>
        <taxon>Marchantiales</taxon>
        <taxon>Ricciaceae</taxon>
        <taxon>Riccia</taxon>
    </lineage>
</organism>
<dbReference type="AlphaFoldDB" id="A0ABD3HBR3"/>